<dbReference type="EMBL" id="CP082237">
    <property type="protein sequence ID" value="QZT35359.1"/>
    <property type="molecule type" value="Genomic_DNA"/>
</dbReference>
<evidence type="ECO:0000313" key="1">
    <source>
        <dbReference type="EMBL" id="QZT35359.1"/>
    </source>
</evidence>
<gene>
    <name evidence="1" type="ORF">HUR95_07815</name>
</gene>
<evidence type="ECO:0000313" key="2">
    <source>
        <dbReference type="Proteomes" id="UP000825179"/>
    </source>
</evidence>
<dbReference type="AlphaFoldDB" id="A0A8X8IBN6"/>
<sequence>MGRNLLEELKAKGKTIILEVEPVDEDDSDTVKRERFYLSNGFKKAEQIRYYRDVGETSHTRQVSGIKFFRMIRMFEKSIKG</sequence>
<keyword evidence="2" id="KW-1185">Reference proteome</keyword>
<protein>
    <recommendedName>
        <fullName evidence="3">GCN5-related N-acetyltransferase</fullName>
    </recommendedName>
</protein>
<name>A0A8X8IBN6_CALTT</name>
<proteinExistence type="predicted"/>
<dbReference type="KEGG" id="cthu:HUR95_07815"/>
<organism evidence="1 2">
    <name type="scientific">Caldalkalibacillus thermarum (strain TA2.A1)</name>
    <dbReference type="NCBI Taxonomy" id="986075"/>
    <lineage>
        <taxon>Bacteria</taxon>
        <taxon>Bacillati</taxon>
        <taxon>Bacillota</taxon>
        <taxon>Bacilli</taxon>
        <taxon>Bacillales</taxon>
        <taxon>Bacillaceae</taxon>
        <taxon>Caldalkalibacillus</taxon>
    </lineage>
</organism>
<accession>A0A8X8IBN6</accession>
<reference evidence="1 2" key="1">
    <citation type="journal article" date="2020" name="Extremophiles">
        <title>Genomic analysis of Caldalkalibacillus thermarum TA2.A1 reveals aerobic alkaliphilic metabolism and evolutionary hallmarks linking alkaliphilic bacteria and plant life.</title>
        <authorList>
            <person name="de Jong S.I."/>
            <person name="van den Broek M.A."/>
            <person name="Merkel A.Y."/>
            <person name="de la Torre Cortes P."/>
            <person name="Kalamorz F."/>
            <person name="Cook G.M."/>
            <person name="van Loosdrecht M.C.M."/>
            <person name="McMillan D.G.G."/>
        </authorList>
    </citation>
    <scope>NUCLEOTIDE SEQUENCE [LARGE SCALE GENOMIC DNA]</scope>
    <source>
        <strain evidence="1 2">TA2.A1</strain>
    </source>
</reference>
<dbReference type="Gene3D" id="3.40.630.30">
    <property type="match status" value="1"/>
</dbReference>
<evidence type="ECO:0008006" key="3">
    <source>
        <dbReference type="Google" id="ProtNLM"/>
    </source>
</evidence>
<dbReference type="Proteomes" id="UP000825179">
    <property type="component" value="Chromosome"/>
</dbReference>
<dbReference type="OrthoDB" id="2425381at2"/>